<dbReference type="EMBL" id="VZRN01003407">
    <property type="protein sequence ID" value="NWV79849.1"/>
    <property type="molecule type" value="Genomic_DNA"/>
</dbReference>
<keyword evidence="2" id="KW-0949">S-adenosyl-L-methionine</keyword>
<dbReference type="SUPFAM" id="SSF53335">
    <property type="entry name" value="S-adenosyl-L-methionine-dependent methyltransferases"/>
    <property type="match status" value="1"/>
</dbReference>
<dbReference type="GO" id="GO:0032991">
    <property type="term" value="C:protein-containing complex"/>
    <property type="evidence" value="ECO:0007669"/>
    <property type="project" value="TreeGrafter"/>
</dbReference>
<accession>A0A7K6HVU5</accession>
<dbReference type="PANTHER" id="PTHR14614:SF5">
    <property type="entry name" value="EEF1A LYSINE METHYLTRANSFERASE 3"/>
    <property type="match status" value="1"/>
</dbReference>
<dbReference type="GO" id="GO:0032259">
    <property type="term" value="P:methylation"/>
    <property type="evidence" value="ECO:0007669"/>
    <property type="project" value="UniProtKB-KW"/>
</dbReference>
<evidence type="ECO:0000313" key="4">
    <source>
        <dbReference type="Proteomes" id="UP000521322"/>
    </source>
</evidence>
<sequence>EEEAALRAVFPRDPALFAEFFPEQRRFRLCGRVLRIAEHHGSRLGPAGAVWEAALSLCRFLGEQNLELAGRRVLELGAGTGIVGIFAAMLGAEVTLTDRPAALPQLRENVRRNFPGGAGGPRVRALSWGRDQRHFPPKFHLILGSDIVYDPRAFAPLLGTLRHLVAPPAQALLSARLRGGDAGTSHFFCQMLPPFFRVQLLRREPENDIEIY</sequence>
<evidence type="ECO:0000313" key="3">
    <source>
        <dbReference type="EMBL" id="NWV79849.1"/>
    </source>
</evidence>
<name>A0A7K6HVU5_9PASS</name>
<dbReference type="Gene3D" id="3.40.50.150">
    <property type="entry name" value="Vaccinia Virus protein VP39"/>
    <property type="match status" value="1"/>
</dbReference>
<keyword evidence="3" id="KW-0808">Transferase</keyword>
<evidence type="ECO:0000256" key="1">
    <source>
        <dbReference type="ARBA" id="ARBA00022603"/>
    </source>
</evidence>
<dbReference type="GO" id="GO:0008168">
    <property type="term" value="F:methyltransferase activity"/>
    <property type="evidence" value="ECO:0007669"/>
    <property type="project" value="UniProtKB-KW"/>
</dbReference>
<protein>
    <submittedName>
        <fullName evidence="3">EFMT3 methyltransferase</fullName>
    </submittedName>
</protein>
<reference evidence="3 4" key="1">
    <citation type="submission" date="2019-09" db="EMBL/GenBank/DDBJ databases">
        <title>Bird 10,000 Genomes (B10K) Project - Family phase.</title>
        <authorList>
            <person name="Zhang G."/>
        </authorList>
    </citation>
    <scope>NUCLEOTIDE SEQUENCE [LARGE SCALE GENOMIC DNA]</scope>
    <source>
        <strain evidence="3">B10K-DU-029-49</strain>
        <tissue evidence="3">Liver</tissue>
    </source>
</reference>
<dbReference type="Proteomes" id="UP000521322">
    <property type="component" value="Unassembled WGS sequence"/>
</dbReference>
<dbReference type="InterPro" id="IPR029063">
    <property type="entry name" value="SAM-dependent_MTases_sf"/>
</dbReference>
<feature type="non-terminal residue" evidence="3">
    <location>
        <position position="1"/>
    </location>
</feature>
<dbReference type="Pfam" id="PF10294">
    <property type="entry name" value="Methyltransf_16"/>
    <property type="match status" value="1"/>
</dbReference>
<keyword evidence="4" id="KW-1185">Reference proteome</keyword>
<proteinExistence type="predicted"/>
<evidence type="ECO:0000256" key="2">
    <source>
        <dbReference type="ARBA" id="ARBA00022691"/>
    </source>
</evidence>
<dbReference type="GO" id="GO:0005829">
    <property type="term" value="C:cytosol"/>
    <property type="evidence" value="ECO:0007669"/>
    <property type="project" value="TreeGrafter"/>
</dbReference>
<feature type="non-terminal residue" evidence="3">
    <location>
        <position position="212"/>
    </location>
</feature>
<dbReference type="CDD" id="cd02440">
    <property type="entry name" value="AdoMet_MTases"/>
    <property type="match status" value="1"/>
</dbReference>
<dbReference type="AlphaFoldDB" id="A0A7K6HVU5"/>
<dbReference type="PANTHER" id="PTHR14614">
    <property type="entry name" value="HEPATOCELLULAR CARCINOMA-ASSOCIATED ANTIGEN"/>
    <property type="match status" value="1"/>
</dbReference>
<comment type="caution">
    <text evidence="3">The sequence shown here is derived from an EMBL/GenBank/DDBJ whole genome shotgun (WGS) entry which is preliminary data.</text>
</comment>
<dbReference type="InterPro" id="IPR019410">
    <property type="entry name" value="Methyltransf_16"/>
</dbReference>
<gene>
    <name evidence="3" type="primary">Eef1akmt3</name>
    <name evidence="3" type="ORF">DASBRO_R15506</name>
</gene>
<keyword evidence="1 3" id="KW-0489">Methyltransferase</keyword>
<organism evidence="3 4">
    <name type="scientific">Dasyornis broadbenti</name>
    <name type="common">rufous bristle-bird</name>
    <dbReference type="NCBI Taxonomy" id="243059"/>
    <lineage>
        <taxon>Eukaryota</taxon>
        <taxon>Metazoa</taxon>
        <taxon>Chordata</taxon>
        <taxon>Craniata</taxon>
        <taxon>Vertebrata</taxon>
        <taxon>Euteleostomi</taxon>
        <taxon>Archelosauria</taxon>
        <taxon>Archosauria</taxon>
        <taxon>Dinosauria</taxon>
        <taxon>Saurischia</taxon>
        <taxon>Theropoda</taxon>
        <taxon>Coelurosauria</taxon>
        <taxon>Aves</taxon>
        <taxon>Neognathae</taxon>
        <taxon>Neoaves</taxon>
        <taxon>Telluraves</taxon>
        <taxon>Australaves</taxon>
        <taxon>Passeriformes</taxon>
        <taxon>Meliphagoidea</taxon>
        <taxon>Dasyornithidae</taxon>
        <taxon>Dasyornis</taxon>
    </lineage>
</organism>